<dbReference type="Gene3D" id="2.60.40.1180">
    <property type="entry name" value="Golgi alpha-mannosidase II"/>
    <property type="match status" value="1"/>
</dbReference>
<dbReference type="EMBL" id="AGFM01000039">
    <property type="protein sequence ID" value="EHJ60303.1"/>
    <property type="molecule type" value="Genomic_DNA"/>
</dbReference>
<comment type="caution">
    <text evidence="5">The sequence shown here is derived from an EMBL/GenBank/DDBJ whole genome shotgun (WGS) entry which is preliminary data.</text>
</comment>
<dbReference type="PATRIC" id="fig|1088721.3.peg.2621"/>
<accession>G6EE80</accession>
<dbReference type="FunFam" id="3.90.400.10:FF:000002">
    <property type="entry name" value="Sucrose isomerase"/>
    <property type="match status" value="1"/>
</dbReference>
<keyword evidence="2" id="KW-0378">Hydrolase</keyword>
<sequence length="549" mass="61265">MFALSPQPRKVRMSLPETAHSTPWWKGAVIYQIYPRSFQDSNGDGIGDLPGITRRLDHVAALGVDAIWISPFFTSPMRDFGYDVADYCDVDPIFGTLADFDALVARAHELGLKVIIDQVYAHTSDLHPWFTESRTSREGDKADWYVWHDPRPDGGPPSNWQSVFGGPAWTWDARRRQYYMHTFLKEQPQLNMHEPAVQQAVLDVARFWLDRGVDGFRLDALNHAMHDPLLRDNPPAPEDGRVRTRPFDFQLKTYSQSHPDMVHFVHRLRALCDEYGAGAIHTVAEIGGDEPQADRRAYTAGENRLNSAYGFDFLYAPLLSADVVAATLERWAEGPDEAGGWPSWAFENHDAPRAVSRWCAGGDMARFARTKLALLLALRGNAIIYEGEELGLEQDTIPYDLLQDPEAIANWPLTLSRDGARTPMPWDESAQGGFTTGTPWLPLSPQNLSRAVSRQEDDAQSLLQFTRRLLALRKAHPALRLGDLTDCRAQGNLLSFKRTLGETRILCLFNLGEEPVALPEAAQGEVLLLVNGGGDGALPGFGSIWLELG</sequence>
<evidence type="ECO:0000256" key="3">
    <source>
        <dbReference type="ARBA" id="ARBA00023295"/>
    </source>
</evidence>
<dbReference type="Gene3D" id="3.20.20.80">
    <property type="entry name" value="Glycosidases"/>
    <property type="match status" value="1"/>
</dbReference>
<evidence type="ECO:0000256" key="2">
    <source>
        <dbReference type="ARBA" id="ARBA00022801"/>
    </source>
</evidence>
<dbReference type="InterPro" id="IPR017853">
    <property type="entry name" value="GH"/>
</dbReference>
<evidence type="ECO:0000313" key="5">
    <source>
        <dbReference type="EMBL" id="EHJ60303.1"/>
    </source>
</evidence>
<dbReference type="SUPFAM" id="SSF51445">
    <property type="entry name" value="(Trans)glycosidases"/>
    <property type="match status" value="1"/>
</dbReference>
<dbReference type="eggNOG" id="COG0366">
    <property type="taxonomic scope" value="Bacteria"/>
</dbReference>
<organism evidence="5 6">
    <name type="scientific">Novosphingobium pentaromativorans US6-1</name>
    <dbReference type="NCBI Taxonomy" id="1088721"/>
    <lineage>
        <taxon>Bacteria</taxon>
        <taxon>Pseudomonadati</taxon>
        <taxon>Pseudomonadota</taxon>
        <taxon>Alphaproteobacteria</taxon>
        <taxon>Sphingomonadales</taxon>
        <taxon>Sphingomonadaceae</taxon>
        <taxon>Novosphingobium</taxon>
    </lineage>
</organism>
<dbReference type="InterPro" id="IPR045857">
    <property type="entry name" value="O16G_dom_2"/>
</dbReference>
<evidence type="ECO:0000313" key="6">
    <source>
        <dbReference type="Proteomes" id="UP000004030"/>
    </source>
</evidence>
<dbReference type="SMART" id="SM00642">
    <property type="entry name" value="Aamy"/>
    <property type="match status" value="1"/>
</dbReference>
<dbReference type="InterPro" id="IPR006047">
    <property type="entry name" value="GH13_cat_dom"/>
</dbReference>
<dbReference type="CDD" id="cd11330">
    <property type="entry name" value="AmyAc_OligoGlu"/>
    <property type="match status" value="1"/>
</dbReference>
<feature type="domain" description="Glycosyl hydrolase family 13 catalytic" evidence="4">
    <location>
        <begin position="32"/>
        <end position="421"/>
    </location>
</feature>
<dbReference type="InterPro" id="IPR013780">
    <property type="entry name" value="Glyco_hydro_b"/>
</dbReference>
<dbReference type="AlphaFoldDB" id="G6EE80"/>
<keyword evidence="3" id="KW-0326">Glycosidase</keyword>
<dbReference type="GO" id="GO:0009313">
    <property type="term" value="P:oligosaccharide catabolic process"/>
    <property type="evidence" value="ECO:0007669"/>
    <property type="project" value="TreeGrafter"/>
</dbReference>
<dbReference type="Proteomes" id="UP000004030">
    <property type="component" value="Unassembled WGS sequence"/>
</dbReference>
<dbReference type="GO" id="GO:0004556">
    <property type="term" value="F:alpha-amylase activity"/>
    <property type="evidence" value="ECO:0007669"/>
    <property type="project" value="TreeGrafter"/>
</dbReference>
<dbReference type="Pfam" id="PF00128">
    <property type="entry name" value="Alpha-amylase"/>
    <property type="match status" value="1"/>
</dbReference>
<dbReference type="PANTHER" id="PTHR10357:SF179">
    <property type="entry name" value="NEUTRAL AND BASIC AMINO ACID TRANSPORT PROTEIN RBAT"/>
    <property type="match status" value="1"/>
</dbReference>
<evidence type="ECO:0000256" key="1">
    <source>
        <dbReference type="ARBA" id="ARBA00008061"/>
    </source>
</evidence>
<keyword evidence="6" id="KW-1185">Reference proteome</keyword>
<dbReference type="SUPFAM" id="SSF51011">
    <property type="entry name" value="Glycosyl hydrolase domain"/>
    <property type="match status" value="1"/>
</dbReference>
<name>G6EE80_9SPHN</name>
<dbReference type="PANTHER" id="PTHR10357">
    <property type="entry name" value="ALPHA-AMYLASE FAMILY MEMBER"/>
    <property type="match status" value="1"/>
</dbReference>
<dbReference type="Gene3D" id="3.90.400.10">
    <property type="entry name" value="Oligo-1,6-glucosidase, Domain 2"/>
    <property type="match status" value="1"/>
</dbReference>
<protein>
    <submittedName>
        <fullName evidence="5">Alpha-glucosidase</fullName>
    </submittedName>
</protein>
<reference evidence="5 6" key="1">
    <citation type="journal article" date="2012" name="J. Bacteriol.">
        <title>Genome sequence of benzo(a)pyrene-degrading bacterium Novosphingobium pentaromativorans US6-1.</title>
        <authorList>
            <person name="Luo Y.R."/>
            <person name="Kang S.G."/>
            <person name="Kim S.J."/>
            <person name="Kim M.R."/>
            <person name="Li N."/>
            <person name="Lee J.H."/>
            <person name="Kwon K.K."/>
        </authorList>
    </citation>
    <scope>NUCLEOTIDE SEQUENCE [LARGE SCALE GENOMIC DNA]</scope>
    <source>
        <strain evidence="5 6">US6-1</strain>
    </source>
</reference>
<gene>
    <name evidence="5" type="ORF">NSU_2651</name>
</gene>
<dbReference type="STRING" id="1088721.JI59_06825"/>
<comment type="similarity">
    <text evidence="1">Belongs to the glycosyl hydrolase 13 family.</text>
</comment>
<evidence type="ECO:0000259" key="4">
    <source>
        <dbReference type="SMART" id="SM00642"/>
    </source>
</evidence>
<proteinExistence type="inferred from homology"/>